<evidence type="ECO:0000313" key="2">
    <source>
        <dbReference type="EMBL" id="MEQ2250123.1"/>
    </source>
</evidence>
<gene>
    <name evidence="2" type="ORF">ILYODFUR_036552</name>
</gene>
<sequence length="101" mass="11102">MLRFSKFKFVSFYKNVSRMQTDVRRHSGSSHLDVKGRLGSEVGQGAGDDDAGALKQTSPDYHGAQLTSDDRRITGQNPQIRTHRSSTPSSTRAAFLFIGDG</sequence>
<proteinExistence type="predicted"/>
<name>A0ABV0V147_9TELE</name>
<organism evidence="2 3">
    <name type="scientific">Ilyodon furcidens</name>
    <name type="common">goldbreast splitfin</name>
    <dbReference type="NCBI Taxonomy" id="33524"/>
    <lineage>
        <taxon>Eukaryota</taxon>
        <taxon>Metazoa</taxon>
        <taxon>Chordata</taxon>
        <taxon>Craniata</taxon>
        <taxon>Vertebrata</taxon>
        <taxon>Euteleostomi</taxon>
        <taxon>Actinopterygii</taxon>
        <taxon>Neopterygii</taxon>
        <taxon>Teleostei</taxon>
        <taxon>Neoteleostei</taxon>
        <taxon>Acanthomorphata</taxon>
        <taxon>Ovalentaria</taxon>
        <taxon>Atherinomorphae</taxon>
        <taxon>Cyprinodontiformes</taxon>
        <taxon>Goodeidae</taxon>
        <taxon>Ilyodon</taxon>
    </lineage>
</organism>
<evidence type="ECO:0000256" key="1">
    <source>
        <dbReference type="SAM" id="MobiDB-lite"/>
    </source>
</evidence>
<protein>
    <submittedName>
        <fullName evidence="2">Uncharacterized protein</fullName>
    </submittedName>
</protein>
<accession>A0ABV0V147</accession>
<keyword evidence="3" id="KW-1185">Reference proteome</keyword>
<feature type="region of interest" description="Disordered" evidence="1">
    <location>
        <begin position="24"/>
        <end position="92"/>
    </location>
</feature>
<evidence type="ECO:0000313" key="3">
    <source>
        <dbReference type="Proteomes" id="UP001482620"/>
    </source>
</evidence>
<dbReference type="EMBL" id="JAHRIQ010088594">
    <property type="protein sequence ID" value="MEQ2250123.1"/>
    <property type="molecule type" value="Genomic_DNA"/>
</dbReference>
<reference evidence="2 3" key="1">
    <citation type="submission" date="2021-06" db="EMBL/GenBank/DDBJ databases">
        <authorList>
            <person name="Palmer J.M."/>
        </authorList>
    </citation>
    <scope>NUCLEOTIDE SEQUENCE [LARGE SCALE GENOMIC DNA]</scope>
    <source>
        <strain evidence="3">if_2019</strain>
        <tissue evidence="2">Muscle</tissue>
    </source>
</reference>
<comment type="caution">
    <text evidence="2">The sequence shown here is derived from an EMBL/GenBank/DDBJ whole genome shotgun (WGS) entry which is preliminary data.</text>
</comment>
<dbReference type="Proteomes" id="UP001482620">
    <property type="component" value="Unassembled WGS sequence"/>
</dbReference>